<dbReference type="InterPro" id="IPR006104">
    <property type="entry name" value="Glyco_hydro_2_N"/>
</dbReference>
<dbReference type="InterPro" id="IPR036156">
    <property type="entry name" value="Beta-gal/glucu_dom_sf"/>
</dbReference>
<dbReference type="GO" id="GO:0016787">
    <property type="term" value="F:hydrolase activity"/>
    <property type="evidence" value="ECO:0007669"/>
    <property type="project" value="UniProtKB-KW"/>
</dbReference>
<organism evidence="7 8">
    <name type="scientific">Georgenia alba</name>
    <dbReference type="NCBI Taxonomy" id="2233858"/>
    <lineage>
        <taxon>Bacteria</taxon>
        <taxon>Bacillati</taxon>
        <taxon>Actinomycetota</taxon>
        <taxon>Actinomycetes</taxon>
        <taxon>Micrococcales</taxon>
        <taxon>Bogoriellaceae</taxon>
        <taxon>Georgenia</taxon>
    </lineage>
</organism>
<dbReference type="InterPro" id="IPR006103">
    <property type="entry name" value="Glyco_hydro_2_cat"/>
</dbReference>
<dbReference type="Pfam" id="PF00703">
    <property type="entry name" value="Glyco_hydro_2"/>
    <property type="match status" value="1"/>
</dbReference>
<sequence>MISLHQGRATATLDGTWKYRLEDGYKASDGAPSEYARAAHDDGDWPELDLPTNWYLTEIGDFFGTVWFRRHFTVPADLAGQRLFVRFEAVDYYADVWVNDVYLGHHEGMFNPFEFDITDVVDPGGDNVIVLKDGAPRDETEYVQAVFSDNPLSDEYQRHQAVAISQIKGHMIDAMHRPGSMTKFRQDGTSGGPWGSIDLVARPDVYVDNVRIFTRIGIKKDWLGDQLDKPDGTGLVAVDATVVNTTGETVVARADLTITPKTFDGPATRGGERTLVLPPGRSVVKLVLTVPEARLWWTWDHGRPDLYTATVRVHEDHLDQSFGIKEIRHDDATGQWYLNGKRIFLRGMRYITSQWLSEGNRELWDADLQKMLDMQINSIRIGSHVEPDDFYTMCDELGFLVWQVFPLHYCVSDSDDFIARASEMIRDMGEMLVNHASLGMWSVFKEPEIYLLPDKPNNYFRLCQILKETLGTVDPTRWIHLGDYREGAQNLMIGGVQPGDKDMHTTIVQPQIVEFGAASIPNLETLRTFIPEDKLWPPDWDTWEYHGLFYDLAFKGAKVELGSSLEEFIDNYQSYEALVVKEQIEFFRQRKYGPVASMYLYYWSDSCPIIGSGLLDYYRRPYKVYDWMKAVYTRVLVSFERDASPYVLGREKVYTRGSTFAGKLWVTNDVDTAYDGARIAWEIRAGGASEPVTGRTFSGTLPADSVEQADNVVWDIPADAEPGAHRLTMSVMDGGGEVLSENFLDFEVR</sequence>
<feature type="domain" description="Glycoside hydrolase family 2 immunoglobulin-like beta-sandwich" evidence="4">
    <location>
        <begin position="229"/>
        <end position="324"/>
    </location>
</feature>
<keyword evidence="8" id="KW-1185">Reference proteome</keyword>
<dbReference type="Pfam" id="PF02837">
    <property type="entry name" value="Glyco_hydro_2_N"/>
    <property type="match status" value="1"/>
</dbReference>
<evidence type="ECO:0000259" key="5">
    <source>
        <dbReference type="Pfam" id="PF02836"/>
    </source>
</evidence>
<dbReference type="Gene3D" id="2.60.40.10">
    <property type="entry name" value="Immunoglobulins"/>
    <property type="match status" value="1"/>
</dbReference>
<protein>
    <submittedName>
        <fullName evidence="7">Glycoside hydrolase family 2 protein</fullName>
    </submittedName>
</protein>
<dbReference type="PANTHER" id="PTHR42732">
    <property type="entry name" value="BETA-GALACTOSIDASE"/>
    <property type="match status" value="1"/>
</dbReference>
<dbReference type="Gene3D" id="3.20.20.80">
    <property type="entry name" value="Glycosidases"/>
    <property type="match status" value="1"/>
</dbReference>
<accession>A0ABW2Q865</accession>
<proteinExistence type="inferred from homology"/>
<dbReference type="SUPFAM" id="SSF51445">
    <property type="entry name" value="(Trans)glycosidases"/>
    <property type="match status" value="1"/>
</dbReference>
<evidence type="ECO:0000256" key="2">
    <source>
        <dbReference type="ARBA" id="ARBA00022801"/>
    </source>
</evidence>
<dbReference type="PANTHER" id="PTHR42732:SF1">
    <property type="entry name" value="BETA-MANNOSIDASE"/>
    <property type="match status" value="1"/>
</dbReference>
<feature type="domain" description="Glycoside hydrolase family 2 catalytic" evidence="5">
    <location>
        <begin position="334"/>
        <end position="482"/>
    </location>
</feature>
<dbReference type="SUPFAM" id="SSF49785">
    <property type="entry name" value="Galactose-binding domain-like"/>
    <property type="match status" value="1"/>
</dbReference>
<evidence type="ECO:0000256" key="3">
    <source>
        <dbReference type="ARBA" id="ARBA00023295"/>
    </source>
</evidence>
<evidence type="ECO:0000259" key="6">
    <source>
        <dbReference type="Pfam" id="PF02837"/>
    </source>
</evidence>
<dbReference type="SUPFAM" id="SSF49303">
    <property type="entry name" value="beta-Galactosidase/glucuronidase domain"/>
    <property type="match status" value="1"/>
</dbReference>
<gene>
    <name evidence="7" type="ORF">ACFQQL_11315</name>
</gene>
<evidence type="ECO:0000313" key="8">
    <source>
        <dbReference type="Proteomes" id="UP001596455"/>
    </source>
</evidence>
<keyword evidence="2 7" id="KW-0378">Hydrolase</keyword>
<comment type="similarity">
    <text evidence="1">Belongs to the glycosyl hydrolase 2 family.</text>
</comment>
<dbReference type="RefSeq" id="WP_382394375.1">
    <property type="nucleotide sequence ID" value="NZ_JBHTCQ010000002.1"/>
</dbReference>
<name>A0ABW2Q865_9MICO</name>
<feature type="domain" description="Glycosyl hydrolases family 2 sugar binding" evidence="6">
    <location>
        <begin position="31"/>
        <end position="130"/>
    </location>
</feature>
<dbReference type="Proteomes" id="UP001596455">
    <property type="component" value="Unassembled WGS sequence"/>
</dbReference>
<dbReference type="InterPro" id="IPR051913">
    <property type="entry name" value="GH2_Domain-Containing"/>
</dbReference>
<dbReference type="InterPro" id="IPR008979">
    <property type="entry name" value="Galactose-bd-like_sf"/>
</dbReference>
<evidence type="ECO:0000256" key="1">
    <source>
        <dbReference type="ARBA" id="ARBA00007401"/>
    </source>
</evidence>
<dbReference type="EMBL" id="JBHTCQ010000002">
    <property type="protein sequence ID" value="MFC7405699.1"/>
    <property type="molecule type" value="Genomic_DNA"/>
</dbReference>
<dbReference type="InterPro" id="IPR006102">
    <property type="entry name" value="Ig-like_GH2"/>
</dbReference>
<comment type="caution">
    <text evidence="7">The sequence shown here is derived from an EMBL/GenBank/DDBJ whole genome shotgun (WGS) entry which is preliminary data.</text>
</comment>
<reference evidence="8" key="1">
    <citation type="journal article" date="2019" name="Int. J. Syst. Evol. Microbiol.">
        <title>The Global Catalogue of Microorganisms (GCM) 10K type strain sequencing project: providing services to taxonomists for standard genome sequencing and annotation.</title>
        <authorList>
            <consortium name="The Broad Institute Genomics Platform"/>
            <consortium name="The Broad Institute Genome Sequencing Center for Infectious Disease"/>
            <person name="Wu L."/>
            <person name="Ma J."/>
        </authorList>
    </citation>
    <scope>NUCLEOTIDE SEQUENCE [LARGE SCALE GENOMIC DNA]</scope>
    <source>
        <strain evidence="8">JCM 1490</strain>
    </source>
</reference>
<evidence type="ECO:0000259" key="4">
    <source>
        <dbReference type="Pfam" id="PF00703"/>
    </source>
</evidence>
<dbReference type="InterPro" id="IPR013783">
    <property type="entry name" value="Ig-like_fold"/>
</dbReference>
<dbReference type="Gene3D" id="2.60.120.260">
    <property type="entry name" value="Galactose-binding domain-like"/>
    <property type="match status" value="1"/>
</dbReference>
<evidence type="ECO:0000313" key="7">
    <source>
        <dbReference type="EMBL" id="MFC7405699.1"/>
    </source>
</evidence>
<dbReference type="InterPro" id="IPR017853">
    <property type="entry name" value="GH"/>
</dbReference>
<keyword evidence="3" id="KW-0326">Glycosidase</keyword>
<dbReference type="Pfam" id="PF02836">
    <property type="entry name" value="Glyco_hydro_2_C"/>
    <property type="match status" value="1"/>
</dbReference>